<keyword evidence="3" id="KW-1185">Reference proteome</keyword>
<feature type="signal peptide" evidence="1">
    <location>
        <begin position="1"/>
        <end position="22"/>
    </location>
</feature>
<organism evidence="2 3">
    <name type="scientific">Lottiidibacillus patelloidae</name>
    <dbReference type="NCBI Taxonomy" id="2670334"/>
    <lineage>
        <taxon>Bacteria</taxon>
        <taxon>Bacillati</taxon>
        <taxon>Bacillota</taxon>
        <taxon>Bacilli</taxon>
        <taxon>Bacillales</taxon>
        <taxon>Bacillaceae</taxon>
        <taxon>Lottiidibacillus</taxon>
    </lineage>
</organism>
<evidence type="ECO:0008006" key="4">
    <source>
        <dbReference type="Google" id="ProtNLM"/>
    </source>
</evidence>
<accession>A0A263BU01</accession>
<feature type="chain" id="PRO_5038829605" description="YfkD-like protein" evidence="1">
    <location>
        <begin position="23"/>
        <end position="271"/>
    </location>
</feature>
<evidence type="ECO:0000256" key="1">
    <source>
        <dbReference type="SAM" id="SignalP"/>
    </source>
</evidence>
<dbReference type="AlphaFoldDB" id="A0A263BU01"/>
<reference evidence="2 3" key="2">
    <citation type="submission" date="2017-09" db="EMBL/GenBank/DDBJ databases">
        <title>Bacillus patelloidae sp. nov., isolated from the intestinal tract of a marine limpet.</title>
        <authorList>
            <person name="Liu R."/>
            <person name="Dong C."/>
            <person name="Shao Z."/>
        </authorList>
    </citation>
    <scope>NUCLEOTIDE SEQUENCE [LARGE SCALE GENOMIC DNA]</scope>
    <source>
        <strain evidence="2 3">SA5d-4</strain>
    </source>
</reference>
<dbReference type="RefSeq" id="WP_094924646.1">
    <property type="nucleotide sequence ID" value="NZ_NPIA01000004.1"/>
</dbReference>
<protein>
    <recommendedName>
        <fullName evidence="4">YfkD-like protein</fullName>
    </recommendedName>
</protein>
<proteinExistence type="predicted"/>
<dbReference type="InterPro" id="IPR025548">
    <property type="entry name" value="YfkD"/>
</dbReference>
<evidence type="ECO:0000313" key="2">
    <source>
        <dbReference type="EMBL" id="OZM57038.1"/>
    </source>
</evidence>
<gene>
    <name evidence="2" type="ORF">CIB95_09725</name>
</gene>
<comment type="caution">
    <text evidence="2">The sequence shown here is derived from an EMBL/GenBank/DDBJ whole genome shotgun (WGS) entry which is preliminary data.</text>
</comment>
<dbReference type="Proteomes" id="UP000217083">
    <property type="component" value="Unassembled WGS sequence"/>
</dbReference>
<name>A0A263BU01_9BACI</name>
<evidence type="ECO:0000313" key="3">
    <source>
        <dbReference type="Proteomes" id="UP000217083"/>
    </source>
</evidence>
<sequence length="271" mass="30225">MKKFTAVIAALLLLLMSSNGYGSVFAEKKEEKSKQFEVPKSVINISKENTYPNPAQDLPHLQPSELASELLETAEVKVENPSLIRLLNESSIKSTPFAVGYRATIYLGLWPLSYESRETSVNWEYRKANVNRIDNRGGNNIQKVHYVQEEEAKMSGGLTSKAPNSDEVKKMMMLKASEKTGLPLSFDTVIGKGTKTESQVYNVQPKKLGYIYGFVPAVNEKGKITYGEVYLVLKGSKKMLVVKNITQQGIGAWIPVQDHLSLQFIMSDTPQ</sequence>
<dbReference type="Pfam" id="PF14167">
    <property type="entry name" value="YfkD"/>
    <property type="match status" value="1"/>
</dbReference>
<keyword evidence="1" id="KW-0732">Signal</keyword>
<dbReference type="EMBL" id="NPIA01000004">
    <property type="protein sequence ID" value="OZM57038.1"/>
    <property type="molecule type" value="Genomic_DNA"/>
</dbReference>
<reference evidence="3" key="1">
    <citation type="submission" date="2017-08" db="EMBL/GenBank/DDBJ databases">
        <authorList>
            <person name="Huang Z."/>
        </authorList>
    </citation>
    <scope>NUCLEOTIDE SEQUENCE [LARGE SCALE GENOMIC DNA]</scope>
    <source>
        <strain evidence="3">SA5d-4</strain>
    </source>
</reference>